<evidence type="ECO:0000313" key="2">
    <source>
        <dbReference type="Proteomes" id="UP001501074"/>
    </source>
</evidence>
<name>A0ABP6Z1A0_9ACTN</name>
<dbReference type="Proteomes" id="UP001501074">
    <property type="component" value="Unassembled WGS sequence"/>
</dbReference>
<organism evidence="1 2">
    <name type="scientific">Kineosporia mesophila</name>
    <dbReference type="NCBI Taxonomy" id="566012"/>
    <lineage>
        <taxon>Bacteria</taxon>
        <taxon>Bacillati</taxon>
        <taxon>Actinomycetota</taxon>
        <taxon>Actinomycetes</taxon>
        <taxon>Kineosporiales</taxon>
        <taxon>Kineosporiaceae</taxon>
        <taxon>Kineosporia</taxon>
    </lineage>
</organism>
<sequence length="192" mass="20745">MAAARRAPWSLSEFGFVITLTRGLAPTDILTRYGVDPGPARPVTWQQAVDEQMFGPGTTVLRVGMLGQWAFCHQDRALEKPSLDVLSEGTDSLSLLDLGGGETTFQHWRDGLRYELFRPGFSYSRPRSEPHPFWDRISARHAAGLSGAKAALAVIEEHVRGEVTHDLLAGPLLTTAVKTGASVPPPGAPGFA</sequence>
<evidence type="ECO:0000313" key="1">
    <source>
        <dbReference type="EMBL" id="GAA3594518.1"/>
    </source>
</evidence>
<keyword evidence="2" id="KW-1185">Reference proteome</keyword>
<accession>A0ABP6Z1A0</accession>
<dbReference type="RefSeq" id="WP_231484212.1">
    <property type="nucleotide sequence ID" value="NZ_BAAAZO010000001.1"/>
</dbReference>
<gene>
    <name evidence="1" type="ORF">GCM10022223_06950</name>
</gene>
<protein>
    <submittedName>
        <fullName evidence="1">Uncharacterized protein</fullName>
    </submittedName>
</protein>
<dbReference type="EMBL" id="BAAAZO010000001">
    <property type="protein sequence ID" value="GAA3594518.1"/>
    <property type="molecule type" value="Genomic_DNA"/>
</dbReference>
<proteinExistence type="predicted"/>
<reference evidence="2" key="1">
    <citation type="journal article" date="2019" name="Int. J. Syst. Evol. Microbiol.">
        <title>The Global Catalogue of Microorganisms (GCM) 10K type strain sequencing project: providing services to taxonomists for standard genome sequencing and annotation.</title>
        <authorList>
            <consortium name="The Broad Institute Genomics Platform"/>
            <consortium name="The Broad Institute Genome Sequencing Center for Infectious Disease"/>
            <person name="Wu L."/>
            <person name="Ma J."/>
        </authorList>
    </citation>
    <scope>NUCLEOTIDE SEQUENCE [LARGE SCALE GENOMIC DNA]</scope>
    <source>
        <strain evidence="2">JCM 16902</strain>
    </source>
</reference>
<comment type="caution">
    <text evidence="1">The sequence shown here is derived from an EMBL/GenBank/DDBJ whole genome shotgun (WGS) entry which is preliminary data.</text>
</comment>